<evidence type="ECO:0000313" key="3">
    <source>
        <dbReference type="Proteomes" id="UP000076727"/>
    </source>
</evidence>
<reference evidence="2 3" key="1">
    <citation type="journal article" date="2016" name="Mol. Biol. Evol.">
        <title>Comparative Genomics of Early-Diverging Mushroom-Forming Fungi Provides Insights into the Origins of Lignocellulose Decay Capabilities.</title>
        <authorList>
            <person name="Nagy L.G."/>
            <person name="Riley R."/>
            <person name="Tritt A."/>
            <person name="Adam C."/>
            <person name="Daum C."/>
            <person name="Floudas D."/>
            <person name="Sun H."/>
            <person name="Yadav J.S."/>
            <person name="Pangilinan J."/>
            <person name="Larsson K.H."/>
            <person name="Matsuura K."/>
            <person name="Barry K."/>
            <person name="Labutti K."/>
            <person name="Kuo R."/>
            <person name="Ohm R.A."/>
            <person name="Bhattacharya S.S."/>
            <person name="Shirouzu T."/>
            <person name="Yoshinaga Y."/>
            <person name="Martin F.M."/>
            <person name="Grigoriev I.V."/>
            <person name="Hibbett D.S."/>
        </authorList>
    </citation>
    <scope>NUCLEOTIDE SEQUENCE [LARGE SCALE GENOMIC DNA]</scope>
    <source>
        <strain evidence="2 3">L-15889</strain>
    </source>
</reference>
<sequence>MCSDSPSSSQGGPSEPAAGTTPSSLTGLCSPPKLATLHLYKRPTNIDRQSDVLMSSDDNGIQSQNEIVRVAHHLREPSEELFIPSSQSQEVALAPSFHDGNELPDPPKLWSEDVYVPSSQSQEESAFRLPEIAHLSSGCGGHNREDIIPSSQSQEHELMMPGGSTRGMFKSSSSSLIPTSQYDEVELRMPGPSQQSGDLWVINMDRPTANTNDAPAQSRMLVESPQPISSSCDGSKNLTGSGHRAKVSASENTRSPQPDTGGESQAHPNANEGIANINSATAKCHVDDRSSVEPSSPLTPLTSSSSSPSSPQRTSSVRSSLAPPSLSISAASETLRNPDDREFMEPPPSQAVEAFQGISYHGMSQRSCTPSQVRMFRDMFDEEPLWLMDEDHRRLGFQVDPESFAQRLPTGTQSQADVYSPHGTEDLRIRVAQARNDASGEDDWFEMEGAGAGGISFNSAGSSVPQVVDDFLALFSQPGANGD</sequence>
<feature type="region of interest" description="Disordered" evidence="1">
    <location>
        <begin position="284"/>
        <end position="330"/>
    </location>
</feature>
<feature type="compositionally biased region" description="Polar residues" evidence="1">
    <location>
        <begin position="249"/>
        <end position="268"/>
    </location>
</feature>
<protein>
    <submittedName>
        <fullName evidence="2">Uncharacterized protein</fullName>
    </submittedName>
</protein>
<evidence type="ECO:0000313" key="2">
    <source>
        <dbReference type="EMBL" id="KZT72712.1"/>
    </source>
</evidence>
<organism evidence="2 3">
    <name type="scientific">Daedalea quercina L-15889</name>
    <dbReference type="NCBI Taxonomy" id="1314783"/>
    <lineage>
        <taxon>Eukaryota</taxon>
        <taxon>Fungi</taxon>
        <taxon>Dikarya</taxon>
        <taxon>Basidiomycota</taxon>
        <taxon>Agaricomycotina</taxon>
        <taxon>Agaricomycetes</taxon>
        <taxon>Polyporales</taxon>
        <taxon>Fomitopsis</taxon>
    </lineage>
</organism>
<proteinExistence type="predicted"/>
<name>A0A165SZF2_9APHY</name>
<feature type="region of interest" description="Disordered" evidence="1">
    <location>
        <begin position="40"/>
        <end position="59"/>
    </location>
</feature>
<feature type="compositionally biased region" description="Polar residues" evidence="1">
    <location>
        <begin position="226"/>
        <end position="240"/>
    </location>
</feature>
<accession>A0A165SZF2</accession>
<keyword evidence="3" id="KW-1185">Reference proteome</keyword>
<dbReference type="Proteomes" id="UP000076727">
    <property type="component" value="Unassembled WGS sequence"/>
</dbReference>
<feature type="region of interest" description="Disordered" evidence="1">
    <location>
        <begin position="1"/>
        <end position="29"/>
    </location>
</feature>
<feature type="region of interest" description="Disordered" evidence="1">
    <location>
        <begin position="223"/>
        <end position="271"/>
    </location>
</feature>
<dbReference type="AlphaFoldDB" id="A0A165SZF2"/>
<feature type="compositionally biased region" description="Low complexity" evidence="1">
    <location>
        <begin position="1"/>
        <end position="19"/>
    </location>
</feature>
<dbReference type="OrthoDB" id="2804010at2759"/>
<evidence type="ECO:0000256" key="1">
    <source>
        <dbReference type="SAM" id="MobiDB-lite"/>
    </source>
</evidence>
<gene>
    <name evidence="2" type="ORF">DAEQUDRAFT_809128</name>
</gene>
<dbReference type="EMBL" id="KV429040">
    <property type="protein sequence ID" value="KZT72712.1"/>
    <property type="molecule type" value="Genomic_DNA"/>
</dbReference>
<feature type="compositionally biased region" description="Low complexity" evidence="1">
    <location>
        <begin position="292"/>
        <end position="330"/>
    </location>
</feature>